<evidence type="ECO:0000313" key="3">
    <source>
        <dbReference type="Proteomes" id="UP000692954"/>
    </source>
</evidence>
<dbReference type="InterPro" id="IPR001680">
    <property type="entry name" value="WD40_rpt"/>
</dbReference>
<dbReference type="PANTHER" id="PTHR19920">
    <property type="entry name" value="WD40 PROTEIN CIAO1"/>
    <property type="match status" value="1"/>
</dbReference>
<dbReference type="EMBL" id="CAJJDN010000170">
    <property type="protein sequence ID" value="CAD8126706.1"/>
    <property type="molecule type" value="Genomic_DNA"/>
</dbReference>
<name>A0A8S1REK4_9CILI</name>
<dbReference type="PANTHER" id="PTHR19920:SF0">
    <property type="entry name" value="CYTOSOLIC IRON-SULFUR PROTEIN ASSEMBLY PROTEIN CIAO1-RELATED"/>
    <property type="match status" value="1"/>
</dbReference>
<reference evidence="2" key="1">
    <citation type="submission" date="2021-01" db="EMBL/GenBank/DDBJ databases">
        <authorList>
            <consortium name="Genoscope - CEA"/>
            <person name="William W."/>
        </authorList>
    </citation>
    <scope>NUCLEOTIDE SEQUENCE</scope>
</reference>
<accession>A0A8S1REK4</accession>
<gene>
    <name evidence="2" type="ORF">PSON_ATCC_30995.1.T1700003</name>
</gene>
<dbReference type="GO" id="GO:0016226">
    <property type="term" value="P:iron-sulfur cluster assembly"/>
    <property type="evidence" value="ECO:0007669"/>
    <property type="project" value="TreeGrafter"/>
</dbReference>
<dbReference type="GO" id="GO:0097361">
    <property type="term" value="C:cytosolic [4Fe-4S] assembly targeting complex"/>
    <property type="evidence" value="ECO:0007669"/>
    <property type="project" value="TreeGrafter"/>
</dbReference>
<evidence type="ECO:0000256" key="1">
    <source>
        <dbReference type="PROSITE-ProRule" id="PRU00221"/>
    </source>
</evidence>
<dbReference type="OrthoDB" id="189968at2759"/>
<evidence type="ECO:0000313" key="2">
    <source>
        <dbReference type="EMBL" id="CAD8126706.1"/>
    </source>
</evidence>
<feature type="repeat" description="WD" evidence="1">
    <location>
        <begin position="117"/>
        <end position="149"/>
    </location>
</feature>
<evidence type="ECO:0008006" key="4">
    <source>
        <dbReference type="Google" id="ProtNLM"/>
    </source>
</evidence>
<keyword evidence="1" id="KW-0853">WD repeat</keyword>
<dbReference type="SMART" id="SM00320">
    <property type="entry name" value="WD40"/>
    <property type="match status" value="4"/>
</dbReference>
<dbReference type="Proteomes" id="UP000692954">
    <property type="component" value="Unassembled WGS sequence"/>
</dbReference>
<organism evidence="2 3">
    <name type="scientific">Paramecium sonneborni</name>
    <dbReference type="NCBI Taxonomy" id="65129"/>
    <lineage>
        <taxon>Eukaryota</taxon>
        <taxon>Sar</taxon>
        <taxon>Alveolata</taxon>
        <taxon>Ciliophora</taxon>
        <taxon>Intramacronucleata</taxon>
        <taxon>Oligohymenophorea</taxon>
        <taxon>Peniculida</taxon>
        <taxon>Parameciidae</taxon>
        <taxon>Paramecium</taxon>
    </lineage>
</organism>
<dbReference type="PROSITE" id="PS50294">
    <property type="entry name" value="WD_REPEATS_REGION"/>
    <property type="match status" value="1"/>
</dbReference>
<dbReference type="PROSITE" id="PS50082">
    <property type="entry name" value="WD_REPEATS_2"/>
    <property type="match status" value="2"/>
</dbReference>
<sequence length="333" mass="39263">MNINLNETFIIPHSNEIKECNYQLLQQNCIKQQESCYALAFNNDSSILIAGSHSKIRIYKLINEELKEQQIVSEHKDDVSCLQFMKNSNHFISGSKDQSIIIWAIDSNNQWFCKQRLNDHTERITCLIIVNNDDLLISSSWDKSIKFYNKTDQWDILQTVTEHTEQVWSISLNPSQNKLITCGNDRTILVLEQKNKQINWIVVQRINLEVRGYRICFINENTFAFQPWISKLMNIYQFDENTNLFQKKKDVKVSSGNSCDYLSPLLYISNQSLIVNKNGFHINFIRKYQEEDYLTELSIPFDTNYIYLSISRDGQYLATWDNLTQQIQIRKCY</sequence>
<dbReference type="AlphaFoldDB" id="A0A8S1REK4"/>
<proteinExistence type="predicted"/>
<dbReference type="Pfam" id="PF00400">
    <property type="entry name" value="WD40"/>
    <property type="match status" value="4"/>
</dbReference>
<comment type="caution">
    <text evidence="2">The sequence shown here is derived from an EMBL/GenBank/DDBJ whole genome shotgun (WGS) entry which is preliminary data.</text>
</comment>
<protein>
    <recommendedName>
        <fullName evidence="4">WD40 repeat-containing protein</fullName>
    </recommendedName>
</protein>
<feature type="repeat" description="WD" evidence="1">
    <location>
        <begin position="72"/>
        <end position="107"/>
    </location>
</feature>
<keyword evidence="3" id="KW-1185">Reference proteome</keyword>